<dbReference type="Proteomes" id="UP001179181">
    <property type="component" value="Unassembled WGS sequence"/>
</dbReference>
<keyword evidence="3" id="KW-1185">Reference proteome</keyword>
<dbReference type="EMBL" id="JAASQJ010000003">
    <property type="protein sequence ID" value="NIJ54319.1"/>
    <property type="molecule type" value="Genomic_DNA"/>
</dbReference>
<organism evidence="2 3">
    <name type="scientific">Dyadobacter arcticus</name>
    <dbReference type="NCBI Taxonomy" id="1078754"/>
    <lineage>
        <taxon>Bacteria</taxon>
        <taxon>Pseudomonadati</taxon>
        <taxon>Bacteroidota</taxon>
        <taxon>Cytophagia</taxon>
        <taxon>Cytophagales</taxon>
        <taxon>Spirosomataceae</taxon>
        <taxon>Dyadobacter</taxon>
    </lineage>
</organism>
<protein>
    <submittedName>
        <fullName evidence="2">Uncharacterized protein</fullName>
    </submittedName>
</protein>
<feature type="transmembrane region" description="Helical" evidence="1">
    <location>
        <begin position="267"/>
        <end position="285"/>
    </location>
</feature>
<feature type="transmembrane region" description="Helical" evidence="1">
    <location>
        <begin position="208"/>
        <end position="228"/>
    </location>
</feature>
<reference evidence="2 3" key="1">
    <citation type="submission" date="2020-03" db="EMBL/GenBank/DDBJ databases">
        <title>Genomic Encyclopedia of Type Strains, Phase IV (KMG-IV): sequencing the most valuable type-strain genomes for metagenomic binning, comparative biology and taxonomic classification.</title>
        <authorList>
            <person name="Goeker M."/>
        </authorList>
    </citation>
    <scope>NUCLEOTIDE SEQUENCE [LARGE SCALE GENOMIC DNA]</scope>
    <source>
        <strain evidence="2 3">DSM 102865</strain>
    </source>
</reference>
<evidence type="ECO:0000256" key="1">
    <source>
        <dbReference type="SAM" id="Phobius"/>
    </source>
</evidence>
<name>A0ABX0UMT9_9BACT</name>
<feature type="transmembrane region" description="Helical" evidence="1">
    <location>
        <begin position="117"/>
        <end position="134"/>
    </location>
</feature>
<keyword evidence="1" id="KW-1133">Transmembrane helix</keyword>
<evidence type="ECO:0000313" key="2">
    <source>
        <dbReference type="EMBL" id="NIJ54319.1"/>
    </source>
</evidence>
<proteinExistence type="predicted"/>
<feature type="transmembrane region" description="Helical" evidence="1">
    <location>
        <begin position="169"/>
        <end position="196"/>
    </location>
</feature>
<dbReference type="RefSeq" id="WP_167272303.1">
    <property type="nucleotide sequence ID" value="NZ_JAASQJ010000003.1"/>
</dbReference>
<keyword evidence="1" id="KW-0472">Membrane</keyword>
<feature type="transmembrane region" description="Helical" evidence="1">
    <location>
        <begin position="297"/>
        <end position="319"/>
    </location>
</feature>
<comment type="caution">
    <text evidence="2">The sequence shown here is derived from an EMBL/GenBank/DDBJ whole genome shotgun (WGS) entry which is preliminary data.</text>
</comment>
<gene>
    <name evidence="2" type="ORF">FHS68_003501</name>
</gene>
<feature type="transmembrane region" description="Helical" evidence="1">
    <location>
        <begin position="331"/>
        <end position="350"/>
    </location>
</feature>
<sequence>MVKYQKWFVGLIWILIITIVIVFWATAYRFSYNFPYYDDFQNIIQFVYKYLKADGIWMKLSLLFEQNFEHRVLFAKLLTLFQYYFTGQVNIQWLIILGNLSLLGILFLFCKYFFRNQLALISLFSITCLLFQVQHYEDTISWATCSLQHAPCIFFSLLSFHIALNRGNLFLGAGLVLMALFTSANGLSSILIWLVIVFFTTQDRRKMVIPSLILVTLTLVHLTTLTIHSGSLVEHATSNIPVKFILLLSFAGQVADVNMIGHIAPSVILGAIFLTPLLIVCLQVVRGKYPPITALQWFCAAGIVTLLFVAFLIVFARGVEPDFIGYKMDRYKIYAAFFAVLAIGFYDPYWSVPRIGALMRFVIAGSSLVFCVGSYYAYYGNIVNYRNTIEANEYNFLWSKTIYYPIIYQDPTTASYMDFAQKSFFHKPPEINDLAFAEISWGNIKDSVIIEKMETKSTITFANSEWGDETGKTEALYAVAVDQSTTQPKYLFSIENHYGRAYKQFYISFSKPISPGFSCVIYKRKLNKGAYDIYLVEIKKGQVARALKMQTIII</sequence>
<feature type="transmembrane region" description="Helical" evidence="1">
    <location>
        <begin position="357"/>
        <end position="378"/>
    </location>
</feature>
<evidence type="ECO:0000313" key="3">
    <source>
        <dbReference type="Proteomes" id="UP001179181"/>
    </source>
</evidence>
<keyword evidence="1" id="KW-0812">Transmembrane</keyword>
<accession>A0ABX0UMT9</accession>
<feature type="transmembrane region" description="Helical" evidence="1">
    <location>
        <begin position="91"/>
        <end position="110"/>
    </location>
</feature>
<feature type="transmembrane region" description="Helical" evidence="1">
    <location>
        <begin position="7"/>
        <end position="27"/>
    </location>
</feature>